<evidence type="ECO:0000313" key="1">
    <source>
        <dbReference type="EMBL" id="RMZ99525.1"/>
    </source>
</evidence>
<accession>A0A3M7PK64</accession>
<name>A0A3M7PK64_BRAPC</name>
<keyword evidence="2" id="KW-1185">Reference proteome</keyword>
<protein>
    <submittedName>
        <fullName evidence="1">Uncharacterized protein</fullName>
    </submittedName>
</protein>
<feature type="non-terminal residue" evidence="1">
    <location>
        <position position="1"/>
    </location>
</feature>
<evidence type="ECO:0000313" key="2">
    <source>
        <dbReference type="Proteomes" id="UP000276133"/>
    </source>
</evidence>
<organism evidence="1 2">
    <name type="scientific">Brachionus plicatilis</name>
    <name type="common">Marine rotifer</name>
    <name type="synonym">Brachionus muelleri</name>
    <dbReference type="NCBI Taxonomy" id="10195"/>
    <lineage>
        <taxon>Eukaryota</taxon>
        <taxon>Metazoa</taxon>
        <taxon>Spiralia</taxon>
        <taxon>Gnathifera</taxon>
        <taxon>Rotifera</taxon>
        <taxon>Eurotatoria</taxon>
        <taxon>Monogononta</taxon>
        <taxon>Pseudotrocha</taxon>
        <taxon>Ploima</taxon>
        <taxon>Brachionidae</taxon>
        <taxon>Brachionus</taxon>
    </lineage>
</organism>
<reference evidence="1 2" key="1">
    <citation type="journal article" date="2018" name="Sci. Rep.">
        <title>Genomic signatures of local adaptation to the degree of environmental predictability in rotifers.</title>
        <authorList>
            <person name="Franch-Gras L."/>
            <person name="Hahn C."/>
            <person name="Garcia-Roger E.M."/>
            <person name="Carmona M.J."/>
            <person name="Serra M."/>
            <person name="Gomez A."/>
        </authorList>
    </citation>
    <scope>NUCLEOTIDE SEQUENCE [LARGE SCALE GENOMIC DNA]</scope>
    <source>
        <strain evidence="1">HYR1</strain>
    </source>
</reference>
<comment type="caution">
    <text evidence="1">The sequence shown here is derived from an EMBL/GenBank/DDBJ whole genome shotgun (WGS) entry which is preliminary data.</text>
</comment>
<dbReference type="EMBL" id="REGN01010191">
    <property type="protein sequence ID" value="RMZ99525.1"/>
    <property type="molecule type" value="Genomic_DNA"/>
</dbReference>
<sequence length="97" mass="11762">EYQFINSRYAVDKFLFEINWNLKIINEKQAFITRKYDLKMMTTLECNGHIFIKRTPSFIFKIYYNKHSPNGLKISLIKNTEKKTVSYDLRDEEEKNI</sequence>
<dbReference type="Proteomes" id="UP000276133">
    <property type="component" value="Unassembled WGS sequence"/>
</dbReference>
<dbReference type="AlphaFoldDB" id="A0A3M7PK64"/>
<proteinExistence type="predicted"/>
<gene>
    <name evidence="1" type="ORF">BpHYR1_035032</name>
</gene>